<dbReference type="InterPro" id="IPR020994">
    <property type="entry name" value="Uncharacterised_Ca-bd_CcbP"/>
</dbReference>
<dbReference type="EMBL" id="AESD01000900">
    <property type="protein sequence ID" value="EHJ09571.1"/>
    <property type="molecule type" value="Genomic_DNA"/>
</dbReference>
<dbReference type="AlphaFoldDB" id="G5JE14"/>
<dbReference type="Pfam" id="PF11535">
    <property type="entry name" value="Calci_bind_CcbP"/>
    <property type="match status" value="1"/>
</dbReference>
<proteinExistence type="predicted"/>
<evidence type="ECO:0000313" key="1">
    <source>
        <dbReference type="EMBL" id="EHJ09571.1"/>
    </source>
</evidence>
<accession>G5JE14</accession>
<name>G5JE14_CROWT</name>
<protein>
    <submittedName>
        <fullName evidence="1">Uncharacterized protein</fullName>
    </submittedName>
</protein>
<sequence length="41" mass="4903">MSLSEIDPFDTDETTTEAVNDWKYWVERGYDFSDGEDDEFF</sequence>
<gene>
    <name evidence="1" type="ORF">CWATWH0003_B001</name>
</gene>
<comment type="caution">
    <text evidence="1">The sequence shown here is derived from an EMBL/GenBank/DDBJ whole genome shotgun (WGS) entry which is preliminary data.</text>
</comment>
<dbReference type="RefSeq" id="WP_007313382.1">
    <property type="nucleotide sequence ID" value="NZ_AESD01000900.1"/>
</dbReference>
<dbReference type="PATRIC" id="fig|423471.3.peg.5284"/>
<organism evidence="1 2">
    <name type="scientific">Crocosphaera watsonii WH 0003</name>
    <dbReference type="NCBI Taxonomy" id="423471"/>
    <lineage>
        <taxon>Bacteria</taxon>
        <taxon>Bacillati</taxon>
        <taxon>Cyanobacteriota</taxon>
        <taxon>Cyanophyceae</taxon>
        <taxon>Oscillatoriophycideae</taxon>
        <taxon>Chroococcales</taxon>
        <taxon>Aphanothecaceae</taxon>
        <taxon>Crocosphaera</taxon>
    </lineage>
</organism>
<dbReference type="GeneID" id="88769483"/>
<dbReference type="Gene3D" id="6.10.140.400">
    <property type="match status" value="1"/>
</dbReference>
<dbReference type="Proteomes" id="UP000003477">
    <property type="component" value="Unassembled WGS sequence"/>
</dbReference>
<reference evidence="1 2" key="1">
    <citation type="journal article" date="2011" name="Front. Microbiol.">
        <title>Two Strains of Crocosphaera watsonii with Highly Conserved Genomes are Distinguished by Strain-Specific Features.</title>
        <authorList>
            <person name="Bench S.R."/>
            <person name="Ilikchyan I.N."/>
            <person name="Tripp H.J."/>
            <person name="Zehr J.P."/>
        </authorList>
    </citation>
    <scope>NUCLEOTIDE SEQUENCE [LARGE SCALE GENOMIC DNA]</scope>
    <source>
        <strain evidence="1 2">WH 0003</strain>
    </source>
</reference>
<evidence type="ECO:0000313" key="2">
    <source>
        <dbReference type="Proteomes" id="UP000003477"/>
    </source>
</evidence>